<sequence length="79" mass="8883">MTEVVSVRDLRNNGGEVLRRVDRGERIVVTRDGEPVAELSPLPRRSVTPSELIRRRRHMPPVDVDALRADIDTVLDSAV</sequence>
<comment type="caution">
    <text evidence="3">The sequence shown here is derived from an EMBL/GenBank/DDBJ whole genome shotgun (WGS) entry which is preliminary data.</text>
</comment>
<dbReference type="RefSeq" id="WP_301571334.1">
    <property type="nucleotide sequence ID" value="NZ_JAPWIE010000003.1"/>
</dbReference>
<dbReference type="Pfam" id="PF02604">
    <property type="entry name" value="PhdYeFM_antitox"/>
    <property type="match status" value="1"/>
</dbReference>
<evidence type="ECO:0000313" key="4">
    <source>
        <dbReference type="Proteomes" id="UP001067235"/>
    </source>
</evidence>
<dbReference type="InterPro" id="IPR036165">
    <property type="entry name" value="YefM-like_sf"/>
</dbReference>
<evidence type="ECO:0000313" key="3">
    <source>
        <dbReference type="EMBL" id="MCZ4550754.1"/>
    </source>
</evidence>
<keyword evidence="4" id="KW-1185">Reference proteome</keyword>
<organism evidence="3 4">
    <name type="scientific">Gordonia rubripertincta</name>
    <name type="common">Rhodococcus corallinus</name>
    <dbReference type="NCBI Taxonomy" id="36822"/>
    <lineage>
        <taxon>Bacteria</taxon>
        <taxon>Bacillati</taxon>
        <taxon>Actinomycetota</taxon>
        <taxon>Actinomycetes</taxon>
        <taxon>Mycobacteriales</taxon>
        <taxon>Gordoniaceae</taxon>
        <taxon>Gordonia</taxon>
    </lineage>
</organism>
<proteinExistence type="inferred from homology"/>
<dbReference type="NCBIfam" id="TIGR01552">
    <property type="entry name" value="phd_fam"/>
    <property type="match status" value="1"/>
</dbReference>
<dbReference type="Gene3D" id="3.40.1620.10">
    <property type="entry name" value="YefM-like domain"/>
    <property type="match status" value="1"/>
</dbReference>
<comment type="function">
    <text evidence="2">Antitoxin component of a type II toxin-antitoxin (TA) system.</text>
</comment>
<dbReference type="InterPro" id="IPR006442">
    <property type="entry name" value="Antitoxin_Phd/YefM"/>
</dbReference>
<evidence type="ECO:0000256" key="1">
    <source>
        <dbReference type="ARBA" id="ARBA00009981"/>
    </source>
</evidence>
<accession>A0ABT4MUR6</accession>
<dbReference type="InterPro" id="IPR051416">
    <property type="entry name" value="phD-YefM_TA_antitoxins"/>
</dbReference>
<comment type="similarity">
    <text evidence="1 2">Belongs to the phD/YefM antitoxin family.</text>
</comment>
<dbReference type="EMBL" id="JAPWIE010000003">
    <property type="protein sequence ID" value="MCZ4550754.1"/>
    <property type="molecule type" value="Genomic_DNA"/>
</dbReference>
<protein>
    <recommendedName>
        <fullName evidence="2">Antitoxin</fullName>
    </recommendedName>
</protein>
<reference evidence="3" key="1">
    <citation type="submission" date="2022-12" db="EMBL/GenBank/DDBJ databases">
        <authorList>
            <person name="Krivoruchko A.V."/>
            <person name="Elkin A."/>
        </authorList>
    </citation>
    <scope>NUCLEOTIDE SEQUENCE</scope>
    <source>
        <strain evidence="3">IEGM 1388</strain>
    </source>
</reference>
<dbReference type="PANTHER" id="PTHR35377:SF5">
    <property type="entry name" value="ANTITOXIN VAPB46"/>
    <property type="match status" value="1"/>
</dbReference>
<name>A0ABT4MUR6_GORRU</name>
<dbReference type="PANTHER" id="PTHR35377">
    <property type="entry name" value="ANTITOXIN VAPB49-RELATED-RELATED"/>
    <property type="match status" value="1"/>
</dbReference>
<gene>
    <name evidence="3" type="ORF">O4213_12240</name>
</gene>
<dbReference type="Proteomes" id="UP001067235">
    <property type="component" value="Unassembled WGS sequence"/>
</dbReference>
<dbReference type="SUPFAM" id="SSF143120">
    <property type="entry name" value="YefM-like"/>
    <property type="match status" value="1"/>
</dbReference>
<evidence type="ECO:0000256" key="2">
    <source>
        <dbReference type="RuleBase" id="RU362080"/>
    </source>
</evidence>